<sequence>MVKRKASTCTSPEPKVAPENSFIYVYLPEKAAEFDINFNTRSFQAQSGLAVAIWMLKHHFETNLETPWPGHGIEILPESVPGLINNFDADGEVEAQGQKLLSTLQGNPHNENFKFDEVEAITVD</sequence>
<gene>
    <name evidence="1" type="ORF">WJX73_001959</name>
</gene>
<keyword evidence="2" id="KW-1185">Reference proteome</keyword>
<protein>
    <submittedName>
        <fullName evidence="1">Uncharacterized protein</fullName>
    </submittedName>
</protein>
<accession>A0AAW1NJL9</accession>
<dbReference type="Proteomes" id="UP001465755">
    <property type="component" value="Unassembled WGS sequence"/>
</dbReference>
<name>A0AAW1NJL9_9CHLO</name>
<dbReference type="AlphaFoldDB" id="A0AAW1NJL9"/>
<comment type="caution">
    <text evidence="1">The sequence shown here is derived from an EMBL/GenBank/DDBJ whole genome shotgun (WGS) entry which is preliminary data.</text>
</comment>
<reference evidence="1 2" key="1">
    <citation type="journal article" date="2024" name="Nat. Commun.">
        <title>Phylogenomics reveals the evolutionary origins of lichenization in chlorophyte algae.</title>
        <authorList>
            <person name="Puginier C."/>
            <person name="Libourel C."/>
            <person name="Otte J."/>
            <person name="Skaloud P."/>
            <person name="Haon M."/>
            <person name="Grisel S."/>
            <person name="Petersen M."/>
            <person name="Berrin J.G."/>
            <person name="Delaux P.M."/>
            <person name="Dal Grande F."/>
            <person name="Keller J."/>
        </authorList>
    </citation>
    <scope>NUCLEOTIDE SEQUENCE [LARGE SCALE GENOMIC DNA]</scope>
    <source>
        <strain evidence="1 2">SAG 2036</strain>
    </source>
</reference>
<evidence type="ECO:0000313" key="2">
    <source>
        <dbReference type="Proteomes" id="UP001465755"/>
    </source>
</evidence>
<dbReference type="EMBL" id="JALJOQ010000272">
    <property type="protein sequence ID" value="KAK9786485.1"/>
    <property type="molecule type" value="Genomic_DNA"/>
</dbReference>
<evidence type="ECO:0000313" key="1">
    <source>
        <dbReference type="EMBL" id="KAK9786485.1"/>
    </source>
</evidence>
<organism evidence="1 2">
    <name type="scientific">Symbiochloris irregularis</name>
    <dbReference type="NCBI Taxonomy" id="706552"/>
    <lineage>
        <taxon>Eukaryota</taxon>
        <taxon>Viridiplantae</taxon>
        <taxon>Chlorophyta</taxon>
        <taxon>core chlorophytes</taxon>
        <taxon>Trebouxiophyceae</taxon>
        <taxon>Trebouxiales</taxon>
        <taxon>Trebouxiaceae</taxon>
        <taxon>Symbiochloris</taxon>
    </lineage>
</organism>
<proteinExistence type="predicted"/>